<sequence length="263" mass="28380">MAASVATSGVAAPRAPRAFNVSRGIKSASVHPRRTGTPSTRVRAFEDQTAPTTAELPPTDAIAKDGVEGYVAVLEAAYGDEALGNAVRDRMADDRQFSIGIRGAMQDPKYAERLKAAIDSSPYMQAAVAEATRRRQESDAVQAVMGDDSVQGQLAQMSSNPELLRQTQEQSETLLRKVAVELADGVREYREEFEPDADDLIAKFGEIAEKGYESFVRIAMADVKVKNAVINALLDEMEEAQGTGARDGARDEDGDGLIRETDE</sequence>
<dbReference type="AlphaFoldDB" id="A0A7S0IFY5"/>
<feature type="region of interest" description="Disordered" evidence="1">
    <location>
        <begin position="1"/>
        <end position="40"/>
    </location>
</feature>
<dbReference type="EMBL" id="HBEQ01009998">
    <property type="protein sequence ID" value="CAD8520606.1"/>
    <property type="molecule type" value="Transcribed_RNA"/>
</dbReference>
<feature type="region of interest" description="Disordered" evidence="1">
    <location>
        <begin position="239"/>
        <end position="263"/>
    </location>
</feature>
<accession>A0A7S0IFY5</accession>
<organism evidence="2">
    <name type="scientific">Micromonas pusilla</name>
    <name type="common">Picoplanktonic green alga</name>
    <name type="synonym">Chromulina pusilla</name>
    <dbReference type="NCBI Taxonomy" id="38833"/>
    <lineage>
        <taxon>Eukaryota</taxon>
        <taxon>Viridiplantae</taxon>
        <taxon>Chlorophyta</taxon>
        <taxon>Mamiellophyceae</taxon>
        <taxon>Mamiellales</taxon>
        <taxon>Mamiellaceae</taxon>
        <taxon>Micromonas</taxon>
    </lineage>
</organism>
<name>A0A7S0IFY5_MICPS</name>
<gene>
    <name evidence="2" type="ORF">MCOM1403_LOCUS8032</name>
</gene>
<feature type="compositionally biased region" description="Basic and acidic residues" evidence="1">
    <location>
        <begin position="247"/>
        <end position="263"/>
    </location>
</feature>
<protein>
    <submittedName>
        <fullName evidence="2">Uncharacterized protein</fullName>
    </submittedName>
</protein>
<evidence type="ECO:0000313" key="2">
    <source>
        <dbReference type="EMBL" id="CAD8520606.1"/>
    </source>
</evidence>
<evidence type="ECO:0000256" key="1">
    <source>
        <dbReference type="SAM" id="MobiDB-lite"/>
    </source>
</evidence>
<proteinExistence type="predicted"/>
<reference evidence="2" key="1">
    <citation type="submission" date="2021-01" db="EMBL/GenBank/DDBJ databases">
        <authorList>
            <person name="Corre E."/>
            <person name="Pelletier E."/>
            <person name="Niang G."/>
            <person name="Scheremetjew M."/>
            <person name="Finn R."/>
            <person name="Kale V."/>
            <person name="Holt S."/>
            <person name="Cochrane G."/>
            <person name="Meng A."/>
            <person name="Brown T."/>
            <person name="Cohen L."/>
        </authorList>
    </citation>
    <scope>NUCLEOTIDE SEQUENCE</scope>
    <source>
        <strain evidence="2">CCMP1723</strain>
    </source>
</reference>